<dbReference type="InterPro" id="IPR029058">
    <property type="entry name" value="AB_hydrolase_fold"/>
</dbReference>
<protein>
    <submittedName>
        <fullName evidence="1">Serine hydrolase family protein</fullName>
    </submittedName>
</protein>
<comment type="caution">
    <text evidence="1">The sequence shown here is derived from an EMBL/GenBank/DDBJ whole genome shotgun (WGS) entry which is preliminary data.</text>
</comment>
<dbReference type="GO" id="GO:0016787">
    <property type="term" value="F:hydrolase activity"/>
    <property type="evidence" value="ECO:0007669"/>
    <property type="project" value="UniProtKB-KW"/>
</dbReference>
<dbReference type="Pfam" id="PF06821">
    <property type="entry name" value="Ser_hydrolase"/>
    <property type="match status" value="1"/>
</dbReference>
<reference evidence="1 2" key="1">
    <citation type="submission" date="2019-06" db="EMBL/GenBank/DDBJ databases">
        <authorList>
            <person name="Li F."/>
        </authorList>
    </citation>
    <scope>NUCLEOTIDE SEQUENCE [LARGE SCALE GENOMIC DNA]</scope>
    <source>
        <strain evidence="1 2">10F1D-1</strain>
    </source>
</reference>
<evidence type="ECO:0000313" key="2">
    <source>
        <dbReference type="Proteomes" id="UP000316252"/>
    </source>
</evidence>
<dbReference type="InterPro" id="IPR010662">
    <property type="entry name" value="RBBP9/YdeN"/>
</dbReference>
<dbReference type="OrthoDB" id="9804993at2"/>
<proteinExistence type="predicted"/>
<evidence type="ECO:0000313" key="1">
    <source>
        <dbReference type="EMBL" id="TPW77977.1"/>
    </source>
</evidence>
<dbReference type="PANTHER" id="PTHR15394:SF3">
    <property type="entry name" value="SERINE HYDROLASE RBBP9"/>
    <property type="match status" value="1"/>
</dbReference>
<dbReference type="AlphaFoldDB" id="A0A506YA48"/>
<keyword evidence="2" id="KW-1185">Reference proteome</keyword>
<dbReference type="RefSeq" id="WP_141162502.1">
    <property type="nucleotide sequence ID" value="NZ_VHQG01000001.1"/>
</dbReference>
<keyword evidence="1" id="KW-0378">Hydrolase</keyword>
<sequence>MTFPERIVIVHGYQAHPGAHWFPWLAERAAQLGGRVDVVALPDSQNPVRAAWEAAVADTIGAVDEGTWVIGHSLGSITALRWAASLPGDARLGGILLVAGFGEQLHTIPELDDYLAEAPTDADIARIREVAGAIRSIHSDDDAIVPPPYSERIAARLGVESIVVPGGGHFLDREGWLEAPEVLAALHV</sequence>
<gene>
    <name evidence="1" type="ORF">FJ657_04900</name>
</gene>
<dbReference type="Proteomes" id="UP000316252">
    <property type="component" value="Unassembled WGS sequence"/>
</dbReference>
<dbReference type="Gene3D" id="3.40.50.1820">
    <property type="entry name" value="alpha/beta hydrolase"/>
    <property type="match status" value="1"/>
</dbReference>
<dbReference type="PANTHER" id="PTHR15394">
    <property type="entry name" value="SERINE HYDROLASE RBBP9"/>
    <property type="match status" value="1"/>
</dbReference>
<accession>A0A506YA48</accession>
<name>A0A506YA48_9MICO</name>
<organism evidence="1 2">
    <name type="scientific">Schumannella soli</name>
    <dbReference type="NCBI Taxonomy" id="2590779"/>
    <lineage>
        <taxon>Bacteria</taxon>
        <taxon>Bacillati</taxon>
        <taxon>Actinomycetota</taxon>
        <taxon>Actinomycetes</taxon>
        <taxon>Micrococcales</taxon>
        <taxon>Microbacteriaceae</taxon>
        <taxon>Schumannella</taxon>
    </lineage>
</organism>
<dbReference type="EMBL" id="VHQG01000001">
    <property type="protein sequence ID" value="TPW77977.1"/>
    <property type="molecule type" value="Genomic_DNA"/>
</dbReference>
<dbReference type="SUPFAM" id="SSF53474">
    <property type="entry name" value="alpha/beta-Hydrolases"/>
    <property type="match status" value="1"/>
</dbReference>